<proteinExistence type="predicted"/>
<gene>
    <name evidence="1" type="ORF">Tco_1125571</name>
</gene>
<comment type="caution">
    <text evidence="1">The sequence shown here is derived from an EMBL/GenBank/DDBJ whole genome shotgun (WGS) entry which is preliminary data.</text>
</comment>
<protein>
    <submittedName>
        <fullName evidence="1">Uncharacterized protein</fullName>
    </submittedName>
</protein>
<organism evidence="1 2">
    <name type="scientific">Tanacetum coccineum</name>
    <dbReference type="NCBI Taxonomy" id="301880"/>
    <lineage>
        <taxon>Eukaryota</taxon>
        <taxon>Viridiplantae</taxon>
        <taxon>Streptophyta</taxon>
        <taxon>Embryophyta</taxon>
        <taxon>Tracheophyta</taxon>
        <taxon>Spermatophyta</taxon>
        <taxon>Magnoliopsida</taxon>
        <taxon>eudicotyledons</taxon>
        <taxon>Gunneridae</taxon>
        <taxon>Pentapetalae</taxon>
        <taxon>asterids</taxon>
        <taxon>campanulids</taxon>
        <taxon>Asterales</taxon>
        <taxon>Asteraceae</taxon>
        <taxon>Asteroideae</taxon>
        <taxon>Anthemideae</taxon>
        <taxon>Anthemidinae</taxon>
        <taxon>Tanacetum</taxon>
    </lineage>
</organism>
<dbReference type="EMBL" id="BQNB010021700">
    <property type="protein sequence ID" value="GJU09141.1"/>
    <property type="molecule type" value="Genomic_DNA"/>
</dbReference>
<sequence>MVDRRSDGGSRWSATVDRRWPLLTGGPAVAPVTAPGLMTGHIWQVQMAEGLVPGIFPEGSRSIRGMLSLVDPAGIQSCYSHANHWRWRKFPGSCIAHAPPQEITNMPLDLEL</sequence>
<dbReference type="Proteomes" id="UP001151760">
    <property type="component" value="Unassembled WGS sequence"/>
</dbReference>
<evidence type="ECO:0000313" key="1">
    <source>
        <dbReference type="EMBL" id="GJU09141.1"/>
    </source>
</evidence>
<reference evidence="1" key="1">
    <citation type="journal article" date="2022" name="Int. J. Mol. Sci.">
        <title>Draft Genome of Tanacetum Coccineum: Genomic Comparison of Closely Related Tanacetum-Family Plants.</title>
        <authorList>
            <person name="Yamashiro T."/>
            <person name="Shiraishi A."/>
            <person name="Nakayama K."/>
            <person name="Satake H."/>
        </authorList>
    </citation>
    <scope>NUCLEOTIDE SEQUENCE</scope>
</reference>
<name>A0ABQ5JAH8_9ASTR</name>
<evidence type="ECO:0000313" key="2">
    <source>
        <dbReference type="Proteomes" id="UP001151760"/>
    </source>
</evidence>
<accession>A0ABQ5JAH8</accession>
<keyword evidence="2" id="KW-1185">Reference proteome</keyword>
<reference evidence="1" key="2">
    <citation type="submission" date="2022-01" db="EMBL/GenBank/DDBJ databases">
        <authorList>
            <person name="Yamashiro T."/>
            <person name="Shiraishi A."/>
            <person name="Satake H."/>
            <person name="Nakayama K."/>
        </authorList>
    </citation>
    <scope>NUCLEOTIDE SEQUENCE</scope>
</reference>